<dbReference type="InterPro" id="IPR011973">
    <property type="entry name" value="PaaD"/>
</dbReference>
<dbReference type="NCBIfam" id="TIGR02286">
    <property type="entry name" value="PaaD"/>
    <property type="match status" value="1"/>
</dbReference>
<dbReference type="EC" id="3.1.2.-" evidence="3"/>
<dbReference type="Gene3D" id="3.10.129.10">
    <property type="entry name" value="Hotdog Thioesterase"/>
    <property type="match status" value="1"/>
</dbReference>
<evidence type="ECO:0000259" key="2">
    <source>
        <dbReference type="Pfam" id="PF03061"/>
    </source>
</evidence>
<dbReference type="NCBIfam" id="TIGR00369">
    <property type="entry name" value="unchar_dom_1"/>
    <property type="match status" value="1"/>
</dbReference>
<dbReference type="Pfam" id="PF03061">
    <property type="entry name" value="4HBT"/>
    <property type="match status" value="1"/>
</dbReference>
<dbReference type="EMBL" id="UFXQ01000001">
    <property type="protein sequence ID" value="STC70056.1"/>
    <property type="molecule type" value="Genomic_DNA"/>
</dbReference>
<feature type="domain" description="Thioesterase" evidence="2">
    <location>
        <begin position="62"/>
        <end position="132"/>
    </location>
</feature>
<gene>
    <name evidence="3" type="primary">paaI</name>
    <name evidence="3" type="ORF">NCTC11862_01862</name>
</gene>
<dbReference type="RefSeq" id="WP_018581373.1">
    <property type="nucleotide sequence ID" value="NZ_LDYD01000014.1"/>
</dbReference>
<evidence type="ECO:0000313" key="3">
    <source>
        <dbReference type="EMBL" id="STC70056.1"/>
    </source>
</evidence>
<organism evidence="3 4">
    <name type="scientific">Corynebacterium pilosum</name>
    <dbReference type="NCBI Taxonomy" id="35756"/>
    <lineage>
        <taxon>Bacteria</taxon>
        <taxon>Bacillati</taxon>
        <taxon>Actinomycetota</taxon>
        <taxon>Actinomycetes</taxon>
        <taxon>Mycobacteriales</taxon>
        <taxon>Corynebacteriaceae</taxon>
        <taxon>Corynebacterium</taxon>
    </lineage>
</organism>
<keyword evidence="1 3" id="KW-0378">Hydrolase</keyword>
<dbReference type="PANTHER" id="PTHR42856">
    <property type="entry name" value="ACYL-COENZYME A THIOESTERASE PAAI"/>
    <property type="match status" value="1"/>
</dbReference>
<proteinExistence type="predicted"/>
<reference evidence="3 4" key="1">
    <citation type="submission" date="2018-06" db="EMBL/GenBank/DDBJ databases">
        <authorList>
            <consortium name="Pathogen Informatics"/>
            <person name="Doyle S."/>
        </authorList>
    </citation>
    <scope>NUCLEOTIDE SEQUENCE [LARGE SCALE GENOMIC DNA]</scope>
    <source>
        <strain evidence="3 4">NCTC11862</strain>
    </source>
</reference>
<dbReference type="AlphaFoldDB" id="A0A376CNG2"/>
<dbReference type="STRING" id="35756.GCA_001044155_00198"/>
<dbReference type="Proteomes" id="UP000254467">
    <property type="component" value="Unassembled WGS sequence"/>
</dbReference>
<evidence type="ECO:0000313" key="4">
    <source>
        <dbReference type="Proteomes" id="UP000254467"/>
    </source>
</evidence>
<dbReference type="SUPFAM" id="SSF54637">
    <property type="entry name" value="Thioesterase/thiol ester dehydrase-isomerase"/>
    <property type="match status" value="1"/>
</dbReference>
<dbReference type="InterPro" id="IPR006683">
    <property type="entry name" value="Thioestr_dom"/>
</dbReference>
<sequence length="150" mass="16166">MTTPSRPPFAEDLKFGPGLEFVETMYSQDRSLTTLDITITDIRPGFTEGTMTVTEELCNGHNTIQGGFLFTFADALFAGACNSSAGATTVASQVNIHFIAPAYVGDELRGVANERRSYGRNGITDVTIYRGDAIIAEFRGTSRTVGKPSK</sequence>
<dbReference type="OrthoDB" id="32575at2"/>
<name>A0A376CNG2_9CORY</name>
<dbReference type="PANTHER" id="PTHR42856:SF1">
    <property type="entry name" value="ACYL-COENZYME A THIOESTERASE PAAI"/>
    <property type="match status" value="1"/>
</dbReference>
<dbReference type="InterPro" id="IPR003736">
    <property type="entry name" value="PAAI_dom"/>
</dbReference>
<dbReference type="InterPro" id="IPR029069">
    <property type="entry name" value="HotDog_dom_sf"/>
</dbReference>
<protein>
    <submittedName>
        <fullName evidence="3">Acyl-coenzyme A thioesterase PaaI</fullName>
        <ecNumber evidence="3">3.1.2.-</ecNumber>
    </submittedName>
</protein>
<evidence type="ECO:0000256" key="1">
    <source>
        <dbReference type="ARBA" id="ARBA00022801"/>
    </source>
</evidence>
<keyword evidence="4" id="KW-1185">Reference proteome</keyword>
<accession>A0A376CNG2</accession>
<dbReference type="InterPro" id="IPR052723">
    <property type="entry name" value="Acyl-CoA_thioesterase_PaaI"/>
</dbReference>
<dbReference type="GO" id="GO:0016289">
    <property type="term" value="F:acyl-CoA hydrolase activity"/>
    <property type="evidence" value="ECO:0007669"/>
    <property type="project" value="TreeGrafter"/>
</dbReference>
<dbReference type="CDD" id="cd03443">
    <property type="entry name" value="PaaI_thioesterase"/>
    <property type="match status" value="1"/>
</dbReference>